<dbReference type="GO" id="GO:0004601">
    <property type="term" value="F:peroxidase activity"/>
    <property type="evidence" value="ECO:0007669"/>
    <property type="project" value="InterPro"/>
</dbReference>
<organism evidence="2">
    <name type="scientific">Streptomyces sp. NBC_00060</name>
    <dbReference type="NCBI Taxonomy" id="2975636"/>
    <lineage>
        <taxon>Bacteria</taxon>
        <taxon>Bacillati</taxon>
        <taxon>Actinomycetota</taxon>
        <taxon>Actinomycetes</taxon>
        <taxon>Kitasatosporales</taxon>
        <taxon>Streptomycetaceae</taxon>
        <taxon>Streptomyces</taxon>
    </lineage>
</organism>
<reference evidence="2" key="1">
    <citation type="submission" date="2022-10" db="EMBL/GenBank/DDBJ databases">
        <title>The complete genomes of actinobacterial strains from the NBC collection.</title>
        <authorList>
            <person name="Joergensen T.S."/>
            <person name="Alvarez Arevalo M."/>
            <person name="Sterndorff E.B."/>
            <person name="Faurdal D."/>
            <person name="Vuksanovic O."/>
            <person name="Mourched A.-S."/>
            <person name="Charusanti P."/>
            <person name="Shaw S."/>
            <person name="Blin K."/>
            <person name="Weber T."/>
        </authorList>
    </citation>
    <scope>NUCLEOTIDE SEQUENCE</scope>
    <source>
        <strain evidence="2">NBC_00060</strain>
    </source>
</reference>
<sequence length="476" mass="50647">MDQILFWNAVALEADRTAHTTGAPAEAGTRGPCGASRALAMTHLAMHDAYFGIHPGHDCYLGGSLPQAPVGASSDAAIAAAAHATLSVLYPTQKDYFNAQHRAAGLPAGQGTSDGHAFGLRVAGVLQSLRRNDPGLGDDGYVYSVDRLHHRPDPVDPGQGAYAAFYGARSHLFAATTRHHLDAPPRPGTPKYRAGLRQVRAKGIATHLTGALPEDLRASRRTQQETTAGMFWAYDGVVGLGTPPRFYNQIVRKIAEAQHNDTGKNARLFALLNTAMADAGILAWFDKYHYDLWRPVVGIREQDASSGPAGTGTAALGTDADPEWLPLGAPNTNNPGGKVNRTPNFPSYPSGHATFGAAAFQSVRHFYHQGNYGPDNLAAGLEFVSDELNGTNADPNGIARTRVVRTFPGGLWEMIRENSLSRVFLGVHWNYDGWVPNASGDMDLSLNIGGVRLGLDIANDIATHGLRASRAAGPAA</sequence>
<dbReference type="InterPro" id="IPR036938">
    <property type="entry name" value="PAP2/HPO_sf"/>
</dbReference>
<feature type="domain" description="Vanadium chloroperoxidase N-terminal" evidence="1">
    <location>
        <begin position="3"/>
        <end position="157"/>
    </location>
</feature>
<name>A0AAU2H290_9ACTN</name>
<dbReference type="InterPro" id="IPR016119">
    <property type="entry name" value="Br/Cl_peroxidase_C"/>
</dbReference>
<gene>
    <name evidence="2" type="ORF">OHV25_19285</name>
</gene>
<dbReference type="Pfam" id="PF17897">
    <property type="entry name" value="VCPO_N"/>
    <property type="match status" value="1"/>
</dbReference>
<proteinExistence type="predicted"/>
<dbReference type="Gene3D" id="1.20.144.10">
    <property type="entry name" value="Phosphatidic acid phosphatase type 2/haloperoxidase"/>
    <property type="match status" value="1"/>
</dbReference>
<dbReference type="PANTHER" id="PTHR34599:SF1">
    <property type="entry name" value="PHOSPHATIDIC ACID PHOSPHATASE TYPE 2_HALOPEROXIDASE DOMAIN-CONTAINING PROTEIN"/>
    <property type="match status" value="1"/>
</dbReference>
<dbReference type="InterPro" id="IPR041067">
    <property type="entry name" value="VCPO_N"/>
</dbReference>
<dbReference type="AlphaFoldDB" id="A0AAU2H290"/>
<dbReference type="InterPro" id="IPR052559">
    <property type="entry name" value="V-haloperoxidase"/>
</dbReference>
<dbReference type="EMBL" id="CP108253">
    <property type="protein sequence ID" value="WTU41569.1"/>
    <property type="molecule type" value="Genomic_DNA"/>
</dbReference>
<dbReference type="SUPFAM" id="SSF48317">
    <property type="entry name" value="Acid phosphatase/Vanadium-dependent haloperoxidase"/>
    <property type="match status" value="1"/>
</dbReference>
<dbReference type="PANTHER" id="PTHR34599">
    <property type="entry name" value="PEROXIDASE-RELATED"/>
    <property type="match status" value="1"/>
</dbReference>
<accession>A0AAU2H290</accession>
<evidence type="ECO:0000259" key="1">
    <source>
        <dbReference type="Pfam" id="PF17897"/>
    </source>
</evidence>
<dbReference type="CDD" id="cd03398">
    <property type="entry name" value="PAP2_haloperoxidase"/>
    <property type="match status" value="1"/>
</dbReference>
<dbReference type="Gene3D" id="1.10.606.10">
    <property type="entry name" value="Vanadium-containing Chloroperoxidase, domain 2"/>
    <property type="match status" value="1"/>
</dbReference>
<protein>
    <submittedName>
        <fullName evidence="2">Phosphatase PAP2 family protein</fullName>
    </submittedName>
</protein>
<evidence type="ECO:0000313" key="2">
    <source>
        <dbReference type="EMBL" id="WTU41569.1"/>
    </source>
</evidence>